<dbReference type="InterPro" id="IPR001036">
    <property type="entry name" value="Acrflvin-R"/>
</dbReference>
<dbReference type="SUPFAM" id="SSF82866">
    <property type="entry name" value="Multidrug efflux transporter AcrB transmembrane domain"/>
    <property type="match status" value="2"/>
</dbReference>
<reference evidence="2 3" key="1">
    <citation type="journal article" date="2010" name="Stand. Genomic Sci.">
        <title>Complete genome sequence of Spirochaeta smaragdinae type strain (SEBR 4228).</title>
        <authorList>
            <person name="Mavromatis K."/>
            <person name="Yasawong M."/>
            <person name="Chertkov O."/>
            <person name="Lapidus A."/>
            <person name="Lucas S."/>
            <person name="Nolan M."/>
            <person name="Del Rio T.G."/>
            <person name="Tice H."/>
            <person name="Cheng J.F."/>
            <person name="Pitluck S."/>
            <person name="Liolios K."/>
            <person name="Ivanova N."/>
            <person name="Tapia R."/>
            <person name="Han C."/>
            <person name="Bruce D."/>
            <person name="Goodwin L."/>
            <person name="Pati A."/>
            <person name="Chen A."/>
            <person name="Palaniappan K."/>
            <person name="Land M."/>
            <person name="Hauser L."/>
            <person name="Chang Y.J."/>
            <person name="Jeffries C.D."/>
            <person name="Detter J.C."/>
            <person name="Rohde M."/>
            <person name="Brambilla E."/>
            <person name="Spring S."/>
            <person name="Goker M."/>
            <person name="Sikorski J."/>
            <person name="Woyke T."/>
            <person name="Bristow J."/>
            <person name="Eisen J.A."/>
            <person name="Markowitz V."/>
            <person name="Hugenholtz P."/>
            <person name="Klenk H.P."/>
            <person name="Kyrpides N.C."/>
        </authorList>
    </citation>
    <scope>NUCLEOTIDE SEQUENCE [LARGE SCALE GENOMIC DNA]</scope>
    <source>
        <strain evidence="3">DSM 11293 / JCM 15392 / SEBR 4228</strain>
    </source>
</reference>
<dbReference type="InterPro" id="IPR027463">
    <property type="entry name" value="AcrB_DN_DC_subdom"/>
</dbReference>
<dbReference type="Gene3D" id="3.30.70.1430">
    <property type="entry name" value="Multidrug efflux transporter AcrB pore domain"/>
    <property type="match status" value="2"/>
</dbReference>
<feature type="transmembrane region" description="Helical" evidence="1">
    <location>
        <begin position="365"/>
        <end position="385"/>
    </location>
</feature>
<evidence type="ECO:0000256" key="1">
    <source>
        <dbReference type="SAM" id="Phobius"/>
    </source>
</evidence>
<dbReference type="RefSeq" id="WP_013256357.1">
    <property type="nucleotide sequence ID" value="NC_014364.1"/>
</dbReference>
<keyword evidence="1" id="KW-0812">Transmembrane</keyword>
<accession>E1R843</accession>
<feature type="transmembrane region" description="Helical" evidence="1">
    <location>
        <begin position="436"/>
        <end position="456"/>
    </location>
</feature>
<dbReference type="Gene3D" id="3.30.70.1440">
    <property type="entry name" value="Multidrug efflux transporter AcrB pore domain"/>
    <property type="match status" value="1"/>
</dbReference>
<evidence type="ECO:0000313" key="3">
    <source>
        <dbReference type="Proteomes" id="UP000002318"/>
    </source>
</evidence>
<feature type="transmembrane region" description="Helical" evidence="1">
    <location>
        <begin position="914"/>
        <end position="938"/>
    </location>
</feature>
<feature type="transmembrane region" description="Helical" evidence="1">
    <location>
        <begin position="468"/>
        <end position="491"/>
    </location>
</feature>
<feature type="transmembrane region" description="Helical" evidence="1">
    <location>
        <begin position="862"/>
        <end position="881"/>
    </location>
</feature>
<feature type="transmembrane region" description="Helical" evidence="1">
    <location>
        <begin position="340"/>
        <end position="358"/>
    </location>
</feature>
<dbReference type="SUPFAM" id="SSF82714">
    <property type="entry name" value="Multidrug efflux transporter AcrB TolC docking domain, DN and DC subdomains"/>
    <property type="match status" value="2"/>
</dbReference>
<dbReference type="Pfam" id="PF00873">
    <property type="entry name" value="ACR_tran"/>
    <property type="match status" value="1"/>
</dbReference>
<dbReference type="Gene3D" id="3.30.70.1320">
    <property type="entry name" value="Multidrug efflux transporter AcrB pore domain like"/>
    <property type="match status" value="1"/>
</dbReference>
<dbReference type="OrthoDB" id="366306at2"/>
<feature type="transmembrane region" description="Helical" evidence="1">
    <location>
        <begin position="888"/>
        <end position="908"/>
    </location>
</feature>
<sequence length="1030" mass="111587">MHIVDISIKRPVLTITLIAAFIVFGILAYLRISVSLFPDIKAPYVTIQTVYPGASPQVIESQITERIEDQISAIADLESITSYSMDSVSLVTVEFTYGKDENLALQEVKDKVEVIISELPDDAERPAISKVDIASSMPVMNIVLEGDMTPTELYTYASTTGSSGLAQVSGVGSVEVSGGQEREIHVELDRTATFSRSIPLTQIVSMLAAANVELPGGSLKMNKEDFPVRFKGEFNELDAIRDLDVESGVGTFKLRQLADVVDSHAEVKERTVLFDKKDNIRNDNALLIQIIKNPTANTIDVVDGVMKRIKSLEAESDGRVSFKVVKEDASFVRDTVNDTLSNVYLGILFTGLVLLIFLHDLRSMLIVAISMPFSIISTFLIMHAMGISLNILSLMGLSSATGTLVANSVVVLENIFRYKELGHNRVESASRGTKEVMMAVFASTLTNIAVFVPLANMSGVMGATLSNFAYTIVIATLFSIFVSFTLTPLMASRILPEKIKKDGRIGNFLEKFFTSWERFYAATLRGILKNRFRSALVVVATIALFMLALSKGSGVNFELMPTTDGGKIGINVELPQGSELESTAATLKAIEDRLAQYPEVETLLTTLGSTGSRDQDVNLARMEVFLNPKSERSASNSAIAARAIRDLADIPGAEIRISPISEISVDAAGTPIDLYLRGSDTDTLLNLAERMREAITQVPGTMNTMLSSKQGKTEIIFEPDRKRIAADGLTVQSVAMSLRMAVDGYVATTYKTGGEEYDVRVMLKDSELLDIEDLKNIPVVSAGGVKPLSRYADIYFSNGYNQIMRTDKVRTIEISAGLLPGYSQGAVLNQVMAAVGAIDLPAGYSIKAAGTSESLNDTVTDLVTVFFIAIILTYMLLSAILESFVQPLFILATVPLSIIGIIGASLATGAVLNFVAMLGVIMLIGIVVNNAILILDYYNQLKRSGKSSHDALIEACPTKLKPILMSNIAIILGMLPMALGIGASGAEMRQPMGIVIIGGIISSTLMTLWVIPSLELLLSRHHLKSKRVKE</sequence>
<protein>
    <submittedName>
        <fullName evidence="2">Acriflavin resistance protein</fullName>
    </submittedName>
</protein>
<keyword evidence="1" id="KW-1133">Transmembrane helix</keyword>
<dbReference type="PRINTS" id="PR00702">
    <property type="entry name" value="ACRIFLAVINRP"/>
</dbReference>
<dbReference type="Gene3D" id="3.30.2090.10">
    <property type="entry name" value="Multidrug efflux transporter AcrB TolC docking domain, DN and DC subdomains"/>
    <property type="match status" value="2"/>
</dbReference>
<feature type="transmembrane region" description="Helical" evidence="1">
    <location>
        <begin position="968"/>
        <end position="986"/>
    </location>
</feature>
<dbReference type="EMBL" id="CP002116">
    <property type="protein sequence ID" value="ADK82898.1"/>
    <property type="molecule type" value="Genomic_DNA"/>
</dbReference>
<dbReference type="STRING" id="573413.Spirs_3812"/>
<dbReference type="GO" id="GO:0042910">
    <property type="term" value="F:xenobiotic transmembrane transporter activity"/>
    <property type="evidence" value="ECO:0007669"/>
    <property type="project" value="TreeGrafter"/>
</dbReference>
<dbReference type="GO" id="GO:0005886">
    <property type="term" value="C:plasma membrane"/>
    <property type="evidence" value="ECO:0007669"/>
    <property type="project" value="TreeGrafter"/>
</dbReference>
<gene>
    <name evidence="2" type="ordered locus">Spirs_3812</name>
</gene>
<proteinExistence type="predicted"/>
<dbReference type="HOGENOM" id="CLU_002755_1_2_12"/>
<dbReference type="Gene3D" id="1.20.1640.10">
    <property type="entry name" value="Multidrug efflux transporter AcrB transmembrane domain"/>
    <property type="match status" value="2"/>
</dbReference>
<dbReference type="AlphaFoldDB" id="E1R843"/>
<dbReference type="eggNOG" id="COG0841">
    <property type="taxonomic scope" value="Bacteria"/>
</dbReference>
<dbReference type="SUPFAM" id="SSF82693">
    <property type="entry name" value="Multidrug efflux transporter AcrB pore domain, PN1, PN2, PC1 and PC2 subdomains"/>
    <property type="match status" value="3"/>
</dbReference>
<dbReference type="PANTHER" id="PTHR32063:SF0">
    <property type="entry name" value="SWARMING MOTILITY PROTEIN SWRC"/>
    <property type="match status" value="1"/>
</dbReference>
<dbReference type="KEGG" id="ssm:Spirs_3812"/>
<dbReference type="PANTHER" id="PTHR32063">
    <property type="match status" value="1"/>
</dbReference>
<feature type="transmembrane region" description="Helical" evidence="1">
    <location>
        <begin position="12"/>
        <end position="32"/>
    </location>
</feature>
<organism evidence="2 3">
    <name type="scientific">Sediminispirochaeta smaragdinae (strain DSM 11293 / JCM 15392 / SEBR 4228)</name>
    <name type="common">Spirochaeta smaragdinae</name>
    <dbReference type="NCBI Taxonomy" id="573413"/>
    <lineage>
        <taxon>Bacteria</taxon>
        <taxon>Pseudomonadati</taxon>
        <taxon>Spirochaetota</taxon>
        <taxon>Spirochaetia</taxon>
        <taxon>Spirochaetales</taxon>
        <taxon>Spirochaetaceae</taxon>
        <taxon>Sediminispirochaeta</taxon>
    </lineage>
</organism>
<feature type="transmembrane region" description="Helical" evidence="1">
    <location>
        <begin position="391"/>
        <end position="416"/>
    </location>
</feature>
<keyword evidence="3" id="KW-1185">Reference proteome</keyword>
<dbReference type="Proteomes" id="UP000002318">
    <property type="component" value="Chromosome"/>
</dbReference>
<feature type="transmembrane region" description="Helical" evidence="1">
    <location>
        <begin position="532"/>
        <end position="550"/>
    </location>
</feature>
<feature type="transmembrane region" description="Helical" evidence="1">
    <location>
        <begin position="992"/>
        <end position="1018"/>
    </location>
</feature>
<evidence type="ECO:0000313" key="2">
    <source>
        <dbReference type="EMBL" id="ADK82898.1"/>
    </source>
</evidence>
<name>E1R843_SEDSS</name>
<keyword evidence="1" id="KW-0472">Membrane</keyword>